<evidence type="ECO:0000313" key="2">
    <source>
        <dbReference type="Proteomes" id="UP000306918"/>
    </source>
</evidence>
<keyword evidence="2" id="KW-1185">Reference proteome</keyword>
<dbReference type="OrthoDB" id="9793552at2"/>
<dbReference type="EMBL" id="STFF01000005">
    <property type="protein sequence ID" value="THU37081.1"/>
    <property type="molecule type" value="Genomic_DNA"/>
</dbReference>
<comment type="caution">
    <text evidence="1">The sequence shown here is derived from an EMBL/GenBank/DDBJ whole genome shotgun (WGS) entry which is preliminary data.</text>
</comment>
<dbReference type="InterPro" id="IPR023393">
    <property type="entry name" value="START-like_dom_sf"/>
</dbReference>
<name>A0A4S8HQF1_9BACT</name>
<protein>
    <recommendedName>
        <fullName evidence="3">SRPBCC family protein</fullName>
    </recommendedName>
</protein>
<dbReference type="Gene3D" id="3.30.530.20">
    <property type="match status" value="1"/>
</dbReference>
<dbReference type="RefSeq" id="WP_136578755.1">
    <property type="nucleotide sequence ID" value="NZ_STFF01000005.1"/>
</dbReference>
<dbReference type="AlphaFoldDB" id="A0A4S8HQF1"/>
<dbReference type="SUPFAM" id="SSF55961">
    <property type="entry name" value="Bet v1-like"/>
    <property type="match status" value="1"/>
</dbReference>
<accession>A0A4S8HQF1</accession>
<organism evidence="1 2">
    <name type="scientific">Niastella caeni</name>
    <dbReference type="NCBI Taxonomy" id="2569763"/>
    <lineage>
        <taxon>Bacteria</taxon>
        <taxon>Pseudomonadati</taxon>
        <taxon>Bacteroidota</taxon>
        <taxon>Chitinophagia</taxon>
        <taxon>Chitinophagales</taxon>
        <taxon>Chitinophagaceae</taxon>
        <taxon>Niastella</taxon>
    </lineage>
</organism>
<sequence>MGIYYFKAEQLLPVDMQAAWAFFSTPTNLSLITPPAMDFKTLTALNGEEIYAGMLIDYKIKPLFGISMMWQTEIRNVQKPFSFTDIQLKGPYRCWEHTHTFIEKENGILMQDVVKYQLPYGPLGRIAHALLVRRKIEELFVYRKAAIERIFA</sequence>
<dbReference type="CDD" id="cd07820">
    <property type="entry name" value="SRPBCC_3"/>
    <property type="match status" value="1"/>
</dbReference>
<reference evidence="1 2" key="1">
    <citation type="submission" date="2019-04" db="EMBL/GenBank/DDBJ databases">
        <title>Niastella caeni sp. nov., isolated from activated sludge.</title>
        <authorList>
            <person name="Sheng M."/>
        </authorList>
    </citation>
    <scope>NUCLEOTIDE SEQUENCE [LARGE SCALE GENOMIC DNA]</scope>
    <source>
        <strain evidence="1 2">HX-2-15</strain>
    </source>
</reference>
<evidence type="ECO:0000313" key="1">
    <source>
        <dbReference type="EMBL" id="THU37081.1"/>
    </source>
</evidence>
<evidence type="ECO:0008006" key="3">
    <source>
        <dbReference type="Google" id="ProtNLM"/>
    </source>
</evidence>
<proteinExistence type="predicted"/>
<dbReference type="Proteomes" id="UP000306918">
    <property type="component" value="Unassembled WGS sequence"/>
</dbReference>
<gene>
    <name evidence="1" type="ORF">FAM09_19195</name>
</gene>